<dbReference type="PANTHER" id="PTHR42945:SF1">
    <property type="entry name" value="HISTIDINE BIOSYNTHESIS BIFUNCTIONAL PROTEIN HIS7"/>
    <property type="match status" value="1"/>
</dbReference>
<evidence type="ECO:0000256" key="3">
    <source>
        <dbReference type="ARBA" id="ARBA00022490"/>
    </source>
</evidence>
<feature type="binding site" evidence="7">
    <location>
        <position position="110"/>
    </location>
    <ligand>
        <name>Zn(2+)</name>
        <dbReference type="ChEBI" id="CHEBI:29105"/>
        <note>ligand shared between dimeric partners</note>
    </ligand>
</feature>
<evidence type="ECO:0000256" key="6">
    <source>
        <dbReference type="ARBA" id="ARBA00023102"/>
    </source>
</evidence>
<keyword evidence="4 7" id="KW-0028">Amino-acid biosynthesis</keyword>
<keyword evidence="7" id="KW-0460">Magnesium</keyword>
<comment type="similarity">
    <text evidence="7">Belongs to the PRA-CH family.</text>
</comment>
<name>A0ABT0U422_9BACT</name>
<dbReference type="EMBL" id="JAMQBK010000035">
    <property type="protein sequence ID" value="MCM2371628.1"/>
    <property type="molecule type" value="Genomic_DNA"/>
</dbReference>
<comment type="pathway">
    <text evidence="2 7">Amino-acid biosynthesis; L-histidine biosynthesis; L-histidine from 5-phospho-alpha-D-ribose 1-diphosphate: step 3/9.</text>
</comment>
<dbReference type="NCBIfam" id="NF000768">
    <property type="entry name" value="PRK00051.1"/>
    <property type="match status" value="1"/>
</dbReference>
<keyword evidence="7" id="KW-0479">Metal-binding</keyword>
<feature type="binding site" evidence="7">
    <location>
        <position position="90"/>
    </location>
    <ligand>
        <name>Mg(2+)</name>
        <dbReference type="ChEBI" id="CHEBI:18420"/>
    </ligand>
</feature>
<comment type="subcellular location">
    <subcellularLocation>
        <location evidence="7">Cytoplasm</location>
    </subcellularLocation>
</comment>
<comment type="subunit">
    <text evidence="7">Homodimer.</text>
</comment>
<dbReference type="InterPro" id="IPR038019">
    <property type="entry name" value="PRib_AMP_CycHydrolase_sf"/>
</dbReference>
<evidence type="ECO:0000313" key="9">
    <source>
        <dbReference type="EMBL" id="MCM2371628.1"/>
    </source>
</evidence>
<comment type="cofactor">
    <cofactor evidence="7">
        <name>Mg(2+)</name>
        <dbReference type="ChEBI" id="CHEBI:18420"/>
    </cofactor>
    <text evidence="7">Binds 1 Mg(2+) ion per subunit.</text>
</comment>
<feature type="binding site" evidence="7">
    <location>
        <position position="88"/>
    </location>
    <ligand>
        <name>Mg(2+)</name>
        <dbReference type="ChEBI" id="CHEBI:18420"/>
    </ligand>
</feature>
<evidence type="ECO:0000256" key="1">
    <source>
        <dbReference type="ARBA" id="ARBA00000024"/>
    </source>
</evidence>
<keyword evidence="7" id="KW-0862">Zinc</keyword>
<keyword evidence="5 7" id="KW-0378">Hydrolase</keyword>
<dbReference type="GO" id="GO:0004635">
    <property type="term" value="F:phosphoribosyl-AMP cyclohydrolase activity"/>
    <property type="evidence" value="ECO:0007669"/>
    <property type="project" value="UniProtKB-EC"/>
</dbReference>
<comment type="cofactor">
    <cofactor evidence="7">
        <name>Zn(2+)</name>
        <dbReference type="ChEBI" id="CHEBI:29105"/>
    </cofactor>
    <text evidence="7">Binds 1 zinc ion per subunit.</text>
</comment>
<dbReference type="InterPro" id="IPR026660">
    <property type="entry name" value="PRA-CH"/>
</dbReference>
<comment type="catalytic activity">
    <reaction evidence="1 7">
        <text>1-(5-phospho-beta-D-ribosyl)-5'-AMP + H2O = 1-(5-phospho-beta-D-ribosyl)-5-[(5-phospho-beta-D-ribosylamino)methylideneamino]imidazole-4-carboxamide</text>
        <dbReference type="Rhea" id="RHEA:20049"/>
        <dbReference type="ChEBI" id="CHEBI:15377"/>
        <dbReference type="ChEBI" id="CHEBI:58435"/>
        <dbReference type="ChEBI" id="CHEBI:59457"/>
        <dbReference type="EC" id="3.5.4.19"/>
    </reaction>
</comment>
<feature type="binding site" evidence="7">
    <location>
        <position position="86"/>
    </location>
    <ligand>
        <name>Mg(2+)</name>
        <dbReference type="ChEBI" id="CHEBI:18420"/>
    </ligand>
</feature>
<feature type="binding site" evidence="7">
    <location>
        <position position="87"/>
    </location>
    <ligand>
        <name>Zn(2+)</name>
        <dbReference type="ChEBI" id="CHEBI:29105"/>
        <note>ligand shared between dimeric partners</note>
    </ligand>
</feature>
<reference evidence="9 10" key="1">
    <citation type="journal article" date="2022" name="Syst. Appl. Microbiol.">
        <title>Rhodopirellula aestuarii sp. nov., a novel member of the genus Rhodopirellula isolated from brackish sediments collected in the Tagus River estuary, Portugal.</title>
        <authorList>
            <person name="Vitorino I.R."/>
            <person name="Klimek D."/>
            <person name="Calusinska M."/>
            <person name="Lobo-da-Cunha A."/>
            <person name="Vasconcelos V."/>
            <person name="Lage O.M."/>
        </authorList>
    </citation>
    <scope>NUCLEOTIDE SEQUENCE [LARGE SCALE GENOMIC DNA]</scope>
    <source>
        <strain evidence="9 10">ICT_H3.1</strain>
    </source>
</reference>
<dbReference type="SUPFAM" id="SSF141734">
    <property type="entry name" value="HisI-like"/>
    <property type="match status" value="1"/>
</dbReference>
<accession>A0ABT0U422</accession>
<evidence type="ECO:0000256" key="7">
    <source>
        <dbReference type="HAMAP-Rule" id="MF_01021"/>
    </source>
</evidence>
<evidence type="ECO:0000313" key="10">
    <source>
        <dbReference type="Proteomes" id="UP001202961"/>
    </source>
</evidence>
<evidence type="ECO:0000256" key="2">
    <source>
        <dbReference type="ARBA" id="ARBA00005169"/>
    </source>
</evidence>
<dbReference type="Pfam" id="PF01502">
    <property type="entry name" value="PRA-CH"/>
    <property type="match status" value="1"/>
</dbReference>
<protein>
    <recommendedName>
        <fullName evidence="7">Phosphoribosyl-AMP cyclohydrolase</fullName>
        <shortName evidence="7">PRA-CH</shortName>
        <ecNumber evidence="7">3.5.4.19</ecNumber>
    </recommendedName>
</protein>
<feature type="domain" description="Phosphoribosyl-AMP cyclohydrolase" evidence="8">
    <location>
        <begin position="39"/>
        <end position="112"/>
    </location>
</feature>
<evidence type="ECO:0000256" key="4">
    <source>
        <dbReference type="ARBA" id="ARBA00022605"/>
    </source>
</evidence>
<keyword evidence="6 7" id="KW-0368">Histidine biosynthesis</keyword>
<dbReference type="Proteomes" id="UP001202961">
    <property type="component" value="Unassembled WGS sequence"/>
</dbReference>
<feature type="binding site" evidence="7">
    <location>
        <position position="103"/>
    </location>
    <ligand>
        <name>Zn(2+)</name>
        <dbReference type="ChEBI" id="CHEBI:29105"/>
        <note>ligand shared between dimeric partners</note>
    </ligand>
</feature>
<dbReference type="HAMAP" id="MF_01021">
    <property type="entry name" value="HisI"/>
    <property type="match status" value="1"/>
</dbReference>
<dbReference type="RefSeq" id="WP_250929260.1">
    <property type="nucleotide sequence ID" value="NZ_JAMQBK010000035.1"/>
</dbReference>
<comment type="function">
    <text evidence="7">Catalyzes the hydrolysis of the adenine ring of phosphoribosyl-AMP.</text>
</comment>
<proteinExistence type="inferred from homology"/>
<gene>
    <name evidence="7 9" type="primary">hisI</name>
    <name evidence="9" type="ORF">NB063_13535</name>
</gene>
<sequence>MNAPTSPLPNFAAGVLCDASDDRLLPAIAQDAESGRVLMLAWMNEEAWSETLQTGRAVYFSRSRGKLWRKGETSGHQQIVRSVQVDCDGDTILLHVDQTGAACHEGYASCFFRDVNSSGEVDIREPRLVDPADVYGSDTTTHVSR</sequence>
<organism evidence="9 10">
    <name type="scientific">Aporhodopirellula aestuarii</name>
    <dbReference type="NCBI Taxonomy" id="2950107"/>
    <lineage>
        <taxon>Bacteria</taxon>
        <taxon>Pseudomonadati</taxon>
        <taxon>Planctomycetota</taxon>
        <taxon>Planctomycetia</taxon>
        <taxon>Pirellulales</taxon>
        <taxon>Pirellulaceae</taxon>
        <taxon>Aporhodopirellula</taxon>
    </lineage>
</organism>
<keyword evidence="3 7" id="KW-0963">Cytoplasm</keyword>
<keyword evidence="10" id="KW-1185">Reference proteome</keyword>
<dbReference type="PANTHER" id="PTHR42945">
    <property type="entry name" value="HISTIDINE BIOSYNTHESIS BIFUNCTIONAL PROTEIN"/>
    <property type="match status" value="1"/>
</dbReference>
<comment type="caution">
    <text evidence="9">The sequence shown here is derived from an EMBL/GenBank/DDBJ whole genome shotgun (WGS) entry which is preliminary data.</text>
</comment>
<evidence type="ECO:0000256" key="5">
    <source>
        <dbReference type="ARBA" id="ARBA00022801"/>
    </source>
</evidence>
<dbReference type="EC" id="3.5.4.19" evidence="7"/>
<evidence type="ECO:0000259" key="8">
    <source>
        <dbReference type="Pfam" id="PF01502"/>
    </source>
</evidence>
<dbReference type="InterPro" id="IPR002496">
    <property type="entry name" value="PRib_AMP_CycHydrolase_dom"/>
</dbReference>
<dbReference type="Gene3D" id="3.10.20.810">
    <property type="entry name" value="Phosphoribosyl-AMP cyclohydrolase"/>
    <property type="match status" value="1"/>
</dbReference>